<evidence type="ECO:0000313" key="2">
    <source>
        <dbReference type="EMBL" id="MDY3563516.1"/>
    </source>
</evidence>
<protein>
    <recommendedName>
        <fullName evidence="4">DUF2169 domain-containing protein</fullName>
    </recommendedName>
</protein>
<reference evidence="3" key="1">
    <citation type="journal article" date="2023" name="Mar. Drugs">
        <title>Gemmata algarum, a Novel Planctomycete Isolated from an Algal Mat, Displays Antimicrobial Activity.</title>
        <authorList>
            <person name="Kumar G."/>
            <person name="Kallscheuer N."/>
            <person name="Kashif M."/>
            <person name="Ahamad S."/>
            <person name="Jagadeeshwari U."/>
            <person name="Pannikurungottu S."/>
            <person name="Haufschild T."/>
            <person name="Kabuu M."/>
            <person name="Sasikala C."/>
            <person name="Jogler C."/>
            <person name="Ramana C."/>
        </authorList>
    </citation>
    <scope>NUCLEOTIDE SEQUENCE [LARGE SCALE GENOMIC DNA]</scope>
    <source>
        <strain evidence="3">JC673</strain>
    </source>
</reference>
<dbReference type="EMBL" id="JAXBLV010000243">
    <property type="protein sequence ID" value="MDY3563516.1"/>
    <property type="molecule type" value="Genomic_DNA"/>
</dbReference>
<keyword evidence="3" id="KW-1185">Reference proteome</keyword>
<evidence type="ECO:0008006" key="4">
    <source>
        <dbReference type="Google" id="ProtNLM"/>
    </source>
</evidence>
<comment type="caution">
    <text evidence="2">The sequence shown here is derived from an EMBL/GenBank/DDBJ whole genome shotgun (WGS) entry which is preliminary data.</text>
</comment>
<sequence>MLIAVVNHDPDLPNEHLLHVLRAVSRQVFHDFTPIWNLSATLRLAGSRGTGGPPVERYEYGLSQAAPQLDPVAGGAVIFVQKWGAGLPDRYRDLPYCYGFHDMEPGDHFPVGYVFTTAEGDRNRPAEFHWSVTLSHEVLELIANPHVNLLVPAPHPGQHVRESVYFEREVCDPVRQSCYPVDNVLVSNFVLPPYFICPPSIALPPDGSHRAGHRERLDFLDNPGSELRPFGLLNGGYLRFREHRKPAPQMYWRDAGGAYHAPTAPPRVPGHHALPTDRKARRRRLGAVRSATPK</sequence>
<gene>
    <name evidence="2" type="ORF">R5W23_005128</name>
</gene>
<evidence type="ECO:0000313" key="3">
    <source>
        <dbReference type="Proteomes" id="UP001272242"/>
    </source>
</evidence>
<proteinExistence type="predicted"/>
<dbReference type="Proteomes" id="UP001272242">
    <property type="component" value="Unassembled WGS sequence"/>
</dbReference>
<evidence type="ECO:0000256" key="1">
    <source>
        <dbReference type="SAM" id="MobiDB-lite"/>
    </source>
</evidence>
<name>A0ABU5FCH2_9BACT</name>
<dbReference type="RefSeq" id="WP_320689699.1">
    <property type="nucleotide sequence ID" value="NZ_JAXBLV010000243.1"/>
</dbReference>
<feature type="region of interest" description="Disordered" evidence="1">
    <location>
        <begin position="261"/>
        <end position="294"/>
    </location>
</feature>
<accession>A0ABU5FCH2</accession>
<organism evidence="2 3">
    <name type="scientific">Gemmata algarum</name>
    <dbReference type="NCBI Taxonomy" id="2975278"/>
    <lineage>
        <taxon>Bacteria</taxon>
        <taxon>Pseudomonadati</taxon>
        <taxon>Planctomycetota</taxon>
        <taxon>Planctomycetia</taxon>
        <taxon>Gemmatales</taxon>
        <taxon>Gemmataceae</taxon>
        <taxon>Gemmata</taxon>
    </lineage>
</organism>